<dbReference type="EMBL" id="CAXHTB010000025">
    <property type="protein sequence ID" value="CAL0334300.1"/>
    <property type="molecule type" value="Genomic_DNA"/>
</dbReference>
<evidence type="ECO:0000256" key="4">
    <source>
        <dbReference type="SAM" id="Phobius"/>
    </source>
</evidence>
<dbReference type="InterPro" id="IPR044560">
    <property type="entry name" value="MOase"/>
</dbReference>
<organism evidence="6 7">
    <name type="scientific">Lupinus luteus</name>
    <name type="common">European yellow lupine</name>
    <dbReference type="NCBI Taxonomy" id="3873"/>
    <lineage>
        <taxon>Eukaryota</taxon>
        <taxon>Viridiplantae</taxon>
        <taxon>Streptophyta</taxon>
        <taxon>Embryophyta</taxon>
        <taxon>Tracheophyta</taxon>
        <taxon>Spermatophyta</taxon>
        <taxon>Magnoliopsida</taxon>
        <taxon>eudicotyledons</taxon>
        <taxon>Gunneridae</taxon>
        <taxon>Pentapetalae</taxon>
        <taxon>rosids</taxon>
        <taxon>fabids</taxon>
        <taxon>Fabales</taxon>
        <taxon>Fabaceae</taxon>
        <taxon>Papilionoideae</taxon>
        <taxon>50 kb inversion clade</taxon>
        <taxon>genistoids sensu lato</taxon>
        <taxon>core genistoids</taxon>
        <taxon>Genisteae</taxon>
        <taxon>Lupinus</taxon>
    </lineage>
</organism>
<dbReference type="Proteomes" id="UP001497480">
    <property type="component" value="Unassembled WGS sequence"/>
</dbReference>
<evidence type="ECO:0000313" key="7">
    <source>
        <dbReference type="Proteomes" id="UP001497480"/>
    </source>
</evidence>
<evidence type="ECO:0000313" key="6">
    <source>
        <dbReference type="EMBL" id="CAL0334300.1"/>
    </source>
</evidence>
<keyword evidence="4" id="KW-0472">Membrane</keyword>
<evidence type="ECO:0000259" key="5">
    <source>
        <dbReference type="Pfam" id="PF01494"/>
    </source>
</evidence>
<dbReference type="PANTHER" id="PTHR45934:SF7">
    <property type="entry name" value="FAD_NAD(P)-BINDING OXIDOREDUCTASE FAMILY PROTEIN"/>
    <property type="match status" value="1"/>
</dbReference>
<reference evidence="6 7" key="1">
    <citation type="submission" date="2024-03" db="EMBL/GenBank/DDBJ databases">
        <authorList>
            <person name="Martinez-Hernandez J."/>
        </authorList>
    </citation>
    <scope>NUCLEOTIDE SEQUENCE [LARGE SCALE GENOMIC DNA]</scope>
</reference>
<keyword evidence="4" id="KW-1133">Transmembrane helix</keyword>
<dbReference type="InterPro" id="IPR036188">
    <property type="entry name" value="FAD/NAD-bd_sf"/>
</dbReference>
<evidence type="ECO:0000256" key="2">
    <source>
        <dbReference type="ARBA" id="ARBA00023033"/>
    </source>
</evidence>
<proteinExistence type="inferred from homology"/>
<feature type="domain" description="FAD-binding" evidence="5">
    <location>
        <begin position="94"/>
        <end position="336"/>
    </location>
</feature>
<keyword evidence="1" id="KW-0560">Oxidoreductase</keyword>
<feature type="transmembrane region" description="Helical" evidence="4">
    <location>
        <begin position="6"/>
        <end position="25"/>
    </location>
</feature>
<feature type="domain" description="FAD-binding" evidence="5">
    <location>
        <begin position="6"/>
        <end position="85"/>
    </location>
</feature>
<accession>A0AAV1YMY4</accession>
<sequence>MERSVDVDIVIVGGGICGLATALALHRKRIKSLVLERSKELRATGAAIIVQANGWYALHHLGVASVLRQTAIQIKGVNGEVRCLKRSDLMKAMANSLPEGTVRTCCEVLSVELNPLTHYPRLMLTNGTVLQARVVIGCDGVNSCIANMVGSNPTKLMLFSTCVARGFTNYPTGHQFASEFVVISRGQVQLGTMPVTHNLLYWFITRLRTSQDSTISKDAHLIRESLMESMKGFPEQSMEMIRNSELESLHLTELKYRPPWDLIFNKFRKGTVTLAGDSMHATGPFIAQGGSASIEDAVLLARWLAHMKVGSRESKNNFMVEEALIDQYVKERRKRIMWLSFNSFLIGKKLDTQSFIVRSIIIAILVVLFRDPNWHTQYDCGTLQYDI</sequence>
<protein>
    <recommendedName>
        <fullName evidence="5">FAD-binding domain-containing protein</fullName>
    </recommendedName>
</protein>
<gene>
    <name evidence="6" type="ORF">LLUT_LOCUS35360</name>
</gene>
<dbReference type="PANTHER" id="PTHR45934">
    <property type="entry name" value="FAD/NAD(P)-BINDING OXIDOREDUCTASE FAMILY PROTEIN"/>
    <property type="match status" value="1"/>
</dbReference>
<keyword evidence="2" id="KW-0503">Monooxygenase</keyword>
<evidence type="ECO:0000256" key="1">
    <source>
        <dbReference type="ARBA" id="ARBA00023002"/>
    </source>
</evidence>
<dbReference type="InterPro" id="IPR002938">
    <property type="entry name" value="FAD-bd"/>
</dbReference>
<dbReference type="GO" id="GO:0071949">
    <property type="term" value="F:FAD binding"/>
    <property type="evidence" value="ECO:0007669"/>
    <property type="project" value="InterPro"/>
</dbReference>
<keyword evidence="4" id="KW-0812">Transmembrane</keyword>
<dbReference type="GO" id="GO:0004497">
    <property type="term" value="F:monooxygenase activity"/>
    <property type="evidence" value="ECO:0007669"/>
    <property type="project" value="UniProtKB-KW"/>
</dbReference>
<dbReference type="AlphaFoldDB" id="A0AAV1YMY4"/>
<comment type="similarity">
    <text evidence="3">Belongs to the 3-hydroxybenzoate 6-hydroxylase family.</text>
</comment>
<evidence type="ECO:0000256" key="3">
    <source>
        <dbReference type="ARBA" id="ARBA00024018"/>
    </source>
</evidence>
<dbReference type="Pfam" id="PF01494">
    <property type="entry name" value="FAD_binding_3"/>
    <property type="match status" value="2"/>
</dbReference>
<name>A0AAV1YMY4_LUPLU</name>
<dbReference type="PRINTS" id="PR00420">
    <property type="entry name" value="RNGMNOXGNASE"/>
</dbReference>
<dbReference type="Gene3D" id="3.50.50.60">
    <property type="entry name" value="FAD/NAD(P)-binding domain"/>
    <property type="match status" value="1"/>
</dbReference>
<comment type="caution">
    <text evidence="6">The sequence shown here is derived from an EMBL/GenBank/DDBJ whole genome shotgun (WGS) entry which is preliminary data.</text>
</comment>
<keyword evidence="7" id="KW-1185">Reference proteome</keyword>
<dbReference type="SUPFAM" id="SSF51905">
    <property type="entry name" value="FAD/NAD(P)-binding domain"/>
    <property type="match status" value="1"/>
</dbReference>